<evidence type="ECO:0000313" key="1">
    <source>
        <dbReference type="EMBL" id="VVO42165.1"/>
    </source>
</evidence>
<dbReference type="InterPro" id="IPR045384">
    <property type="entry name" value="DUF6527"/>
</dbReference>
<gene>
    <name evidence="1" type="ORF">PS712_05980</name>
</gene>
<evidence type="ECO:0000313" key="2">
    <source>
        <dbReference type="Proteomes" id="UP000326018"/>
    </source>
</evidence>
<dbReference type="Pfam" id="PF20137">
    <property type="entry name" value="BubE"/>
    <property type="match status" value="1"/>
</dbReference>
<dbReference type="Proteomes" id="UP000326018">
    <property type="component" value="Unassembled WGS sequence"/>
</dbReference>
<proteinExistence type="predicted"/>
<reference evidence="1 2" key="1">
    <citation type="submission" date="2019-09" db="EMBL/GenBank/DDBJ databases">
        <authorList>
            <person name="Chandra G."/>
            <person name="Truman W A."/>
        </authorList>
    </citation>
    <scope>NUCLEOTIDE SEQUENCE [LARGE SCALE GENOMIC DNA]</scope>
    <source>
        <strain evidence="1">PS712</strain>
    </source>
</reference>
<dbReference type="OrthoDB" id="5196042at2"/>
<name>A0A5E7FSL0_PSEFL</name>
<organism evidence="1 2">
    <name type="scientific">Pseudomonas fluorescens</name>
    <dbReference type="NCBI Taxonomy" id="294"/>
    <lineage>
        <taxon>Bacteria</taxon>
        <taxon>Pseudomonadati</taxon>
        <taxon>Pseudomonadota</taxon>
        <taxon>Gammaproteobacteria</taxon>
        <taxon>Pseudomonadales</taxon>
        <taxon>Pseudomonadaceae</taxon>
        <taxon>Pseudomonas</taxon>
    </lineage>
</organism>
<accession>A0A5E7FSL0</accession>
<sequence>MTAFRRLSRALATTEEGSLWFECPGCEMVHRIMHGAGPGPRWGWNGSLESPTFTPSVLVRYSWSDGEWVCHSFVTDGRIQFLGDCTHTLAGQTVDLPSWEDEP</sequence>
<evidence type="ECO:0008006" key="3">
    <source>
        <dbReference type="Google" id="ProtNLM"/>
    </source>
</evidence>
<dbReference type="EMBL" id="CABVIB010000068">
    <property type="protein sequence ID" value="VVO42165.1"/>
    <property type="molecule type" value="Genomic_DNA"/>
</dbReference>
<protein>
    <recommendedName>
        <fullName evidence="3">Ammonia monooxygenase</fullName>
    </recommendedName>
</protein>
<dbReference type="AlphaFoldDB" id="A0A5E7FSL0"/>
<dbReference type="RefSeq" id="WP_150705539.1">
    <property type="nucleotide sequence ID" value="NZ_CABVIB010000068.1"/>
</dbReference>